<accession>A0A919ERU6</accession>
<gene>
    <name evidence="2" type="ORF">GCM10017667_70810</name>
</gene>
<evidence type="ECO:0000313" key="3">
    <source>
        <dbReference type="Proteomes" id="UP000632849"/>
    </source>
</evidence>
<reference evidence="2" key="2">
    <citation type="submission" date="2020-09" db="EMBL/GenBank/DDBJ databases">
        <authorList>
            <person name="Sun Q."/>
            <person name="Ohkuma M."/>
        </authorList>
    </citation>
    <scope>NUCLEOTIDE SEQUENCE</scope>
    <source>
        <strain evidence="2">JCM 4122</strain>
    </source>
</reference>
<name>A0A919ERU6_STRFL</name>
<dbReference type="AlphaFoldDB" id="A0A919ERU6"/>
<feature type="region of interest" description="Disordered" evidence="1">
    <location>
        <begin position="39"/>
        <end position="110"/>
    </location>
</feature>
<evidence type="ECO:0000256" key="1">
    <source>
        <dbReference type="SAM" id="MobiDB-lite"/>
    </source>
</evidence>
<protein>
    <submittedName>
        <fullName evidence="2">Uncharacterized protein</fullName>
    </submittedName>
</protein>
<dbReference type="EMBL" id="BNBE01000004">
    <property type="protein sequence ID" value="GHG24801.1"/>
    <property type="molecule type" value="Genomic_DNA"/>
</dbReference>
<proteinExistence type="predicted"/>
<keyword evidence="3" id="KW-1185">Reference proteome</keyword>
<comment type="caution">
    <text evidence="2">The sequence shown here is derived from an EMBL/GenBank/DDBJ whole genome shotgun (WGS) entry which is preliminary data.</text>
</comment>
<evidence type="ECO:0000313" key="2">
    <source>
        <dbReference type="EMBL" id="GHG24801.1"/>
    </source>
</evidence>
<sequence length="134" mass="13665">MVAVELVRELVGDGSAGAENGLHGAGLLGLDGVGVHGNSTAGSVSPPRGDGWNVPPRCGIGGPGPRPGLPAPERRRGVGRLRRGTERCVVDGAPGKPATRRGTSKGGHVRGGTELRALRTCVMFAVLTQYGRVK</sequence>
<dbReference type="Proteomes" id="UP000632849">
    <property type="component" value="Unassembled WGS sequence"/>
</dbReference>
<organism evidence="2 3">
    <name type="scientific">Streptomyces filamentosus</name>
    <name type="common">Streptomyces roseosporus</name>
    <dbReference type="NCBI Taxonomy" id="67294"/>
    <lineage>
        <taxon>Bacteria</taxon>
        <taxon>Bacillati</taxon>
        <taxon>Actinomycetota</taxon>
        <taxon>Actinomycetes</taxon>
        <taxon>Kitasatosporales</taxon>
        <taxon>Streptomycetaceae</taxon>
        <taxon>Streptomyces</taxon>
    </lineage>
</organism>
<reference evidence="2" key="1">
    <citation type="journal article" date="2014" name="Int. J. Syst. Evol. Microbiol.">
        <title>Complete genome sequence of Corynebacterium casei LMG S-19264T (=DSM 44701T), isolated from a smear-ripened cheese.</title>
        <authorList>
            <consortium name="US DOE Joint Genome Institute (JGI-PGF)"/>
            <person name="Walter F."/>
            <person name="Albersmeier A."/>
            <person name="Kalinowski J."/>
            <person name="Ruckert C."/>
        </authorList>
    </citation>
    <scope>NUCLEOTIDE SEQUENCE</scope>
    <source>
        <strain evidence="2">JCM 4122</strain>
    </source>
</reference>